<dbReference type="EMBL" id="JACRDE010000171">
    <property type="protein sequence ID" value="MBI5249027.1"/>
    <property type="molecule type" value="Genomic_DNA"/>
</dbReference>
<feature type="transmembrane region" description="Helical" evidence="1">
    <location>
        <begin position="354"/>
        <end position="374"/>
    </location>
</feature>
<feature type="transmembrane region" description="Helical" evidence="1">
    <location>
        <begin position="12"/>
        <end position="33"/>
    </location>
</feature>
<sequence length="449" mass="49407">MADFRRFVKEFSFYFIISISVVFSLTALAGRAATNLSPGTAKFLQSWMKQGPENRFDDWMDGIVLANILYKNIDPRHSLWTYFLPSSAPSAGFELLGHVLSPDNRGALAETIRDRKGELLHRYWTGHIALTTLALYVYTDPAVASKLSLSCVLFSMLAFVFAWSKRSGSAGAMGMAAMLLGSGAVYMESFHTHSWGLALAFGTAAYTAKRLAAGESYVPAAVTGAVFANWLGYDYVFSTIAFSLPLFLHTENGKLQIEDLGGPFKFTLVFLAVTALMMILRIPVAYLFENCPPSEFLSQLTERFAYRLHGEHLPQEIAPGAEISRRAAILSALPAVNGYLFSLGGRFIPLIQSVASYLAYQALPVAVLMGVLVFKNSDSQLRALRPVLVVFFSVILFHLVLIVLVNHACVHPWMHARYMVFSLVLSWGAAVSALTPSDLLSRLFSKGPQ</sequence>
<protein>
    <submittedName>
        <fullName evidence="2">Uncharacterized protein</fullName>
    </submittedName>
</protein>
<feature type="transmembrane region" description="Helical" evidence="1">
    <location>
        <begin position="170"/>
        <end position="187"/>
    </location>
</feature>
<gene>
    <name evidence="2" type="ORF">HY912_05985</name>
</gene>
<accession>A0A9D6Z2X8</accession>
<feature type="transmembrane region" description="Helical" evidence="1">
    <location>
        <begin position="144"/>
        <end position="163"/>
    </location>
</feature>
<proteinExistence type="predicted"/>
<keyword evidence="1" id="KW-0812">Transmembrane</keyword>
<feature type="transmembrane region" description="Helical" evidence="1">
    <location>
        <begin position="418"/>
        <end position="440"/>
    </location>
</feature>
<keyword evidence="1" id="KW-1133">Transmembrane helix</keyword>
<feature type="transmembrane region" description="Helical" evidence="1">
    <location>
        <begin position="268"/>
        <end position="288"/>
    </location>
</feature>
<comment type="caution">
    <text evidence="2">The sequence shown here is derived from an EMBL/GenBank/DDBJ whole genome shotgun (WGS) entry which is preliminary data.</text>
</comment>
<evidence type="ECO:0000313" key="3">
    <source>
        <dbReference type="Proteomes" id="UP000807825"/>
    </source>
</evidence>
<feature type="transmembrane region" description="Helical" evidence="1">
    <location>
        <begin position="327"/>
        <end position="348"/>
    </location>
</feature>
<evidence type="ECO:0000256" key="1">
    <source>
        <dbReference type="SAM" id="Phobius"/>
    </source>
</evidence>
<feature type="transmembrane region" description="Helical" evidence="1">
    <location>
        <begin position="224"/>
        <end position="248"/>
    </location>
</feature>
<dbReference type="AlphaFoldDB" id="A0A9D6Z2X8"/>
<organism evidence="2 3">
    <name type="scientific">Desulfomonile tiedjei</name>
    <dbReference type="NCBI Taxonomy" id="2358"/>
    <lineage>
        <taxon>Bacteria</taxon>
        <taxon>Pseudomonadati</taxon>
        <taxon>Thermodesulfobacteriota</taxon>
        <taxon>Desulfomonilia</taxon>
        <taxon>Desulfomonilales</taxon>
        <taxon>Desulfomonilaceae</taxon>
        <taxon>Desulfomonile</taxon>
    </lineage>
</organism>
<name>A0A9D6Z2X8_9BACT</name>
<keyword evidence="1" id="KW-0472">Membrane</keyword>
<dbReference type="Proteomes" id="UP000807825">
    <property type="component" value="Unassembled WGS sequence"/>
</dbReference>
<reference evidence="2" key="1">
    <citation type="submission" date="2020-07" db="EMBL/GenBank/DDBJ databases">
        <title>Huge and variable diversity of episymbiotic CPR bacteria and DPANN archaea in groundwater ecosystems.</title>
        <authorList>
            <person name="He C.Y."/>
            <person name="Keren R."/>
            <person name="Whittaker M."/>
            <person name="Farag I.F."/>
            <person name="Doudna J."/>
            <person name="Cate J.H.D."/>
            <person name="Banfield J.F."/>
        </authorList>
    </citation>
    <scope>NUCLEOTIDE SEQUENCE</scope>
    <source>
        <strain evidence="2">NC_groundwater_1664_Pr3_B-0.1um_52_9</strain>
    </source>
</reference>
<evidence type="ECO:0000313" key="2">
    <source>
        <dbReference type="EMBL" id="MBI5249027.1"/>
    </source>
</evidence>
<feature type="transmembrane region" description="Helical" evidence="1">
    <location>
        <begin position="386"/>
        <end position="406"/>
    </location>
</feature>